<protein>
    <submittedName>
        <fullName evidence="8">Maturation protein</fullName>
    </submittedName>
</protein>
<keyword evidence="3" id="KW-1161">Viral attachment to host cell</keyword>
<dbReference type="GO" id="GO:0039666">
    <property type="term" value="P:virion attachment to host cell pilus"/>
    <property type="evidence" value="ECO:0007669"/>
    <property type="project" value="UniProtKB-KW"/>
</dbReference>
<comment type="similarity">
    <text evidence="7">Belongs to the Leviviricetes maturation protein family.</text>
</comment>
<keyword evidence="2" id="KW-0945">Host-virus interaction</keyword>
<dbReference type="Pfam" id="PF03863">
    <property type="entry name" value="Phage_mat-A"/>
    <property type="match status" value="1"/>
</dbReference>
<dbReference type="Proteomes" id="UP000681395">
    <property type="component" value="Segment"/>
</dbReference>
<evidence type="ECO:0000256" key="2">
    <source>
        <dbReference type="ARBA" id="ARBA00022581"/>
    </source>
</evidence>
<evidence type="ECO:0000256" key="1">
    <source>
        <dbReference type="ARBA" id="ARBA00004328"/>
    </source>
</evidence>
<proteinExistence type="inferred from homology"/>
<evidence type="ECO:0000313" key="8">
    <source>
        <dbReference type="EMBL" id="DAD52271.1"/>
    </source>
</evidence>
<keyword evidence="4" id="KW-0946">Virion</keyword>
<evidence type="ECO:0000256" key="6">
    <source>
        <dbReference type="ARBA" id="ARBA00023296"/>
    </source>
</evidence>
<gene>
    <name evidence="8" type="primary">SRR6960799_16_1</name>
</gene>
<evidence type="ECO:0000256" key="4">
    <source>
        <dbReference type="ARBA" id="ARBA00022844"/>
    </source>
</evidence>
<sequence>MERFRYQVDRQYIPSRDIFSIVRDQLDELSDYPQDIWYFGHFTGLNSNQVFPIAVGEPFLHPKDRGLILWTPPIPGASPLGFAPWGTAVWSYLETVEVGWVNVPKFLDYKLSQSTPGWGKLKQLTVAELVERRNRVTLREPRKPHYFPLKMKKPMKPVLRLRSYLDYKGFVPPVKRRRETTVEYTLRVETRRNVFDQKLKKHVMKVNQHREEIYSRKMRVYNQIVSSHESRRREHLAIFERRIAKYQRRMEAYELWLKKQKLYSRKDLVFRKAKGPLPDNPYISIKVSRVEGNGSEAFSTYTSKEGGFVRTRFYPVNLYWKDGINHESATKAFVRGVATSISDSAWEAFPDLETKVVEKIYDKLNRNQVHLGNLVAERAQTAQMIVDLWKQIHSLILLKKGFLKGLVLLLNDPRRLTKNISNGILAWKFGIEPLANDLAKALKVILEGRGDGLVTVRANSHRFVSGRNIGGCVFTGLVEVSMVCKATVDNDFTKLASDTGLLDPSQVLWEVTPWSFVVDWFIPIGNFIQSLTSTMGLGFSTGTKKIRLKGRFDFTKALNTNSNAVFDPDHTIGITSSLGGVWEGEIKYRTVLRSWPDSSKLLSFRNPFSFWHGIESIALMIQKIIKK</sequence>
<dbReference type="GO" id="GO:0044423">
    <property type="term" value="C:virion component"/>
    <property type="evidence" value="ECO:0007669"/>
    <property type="project" value="UniProtKB-KW"/>
</dbReference>
<dbReference type="RefSeq" id="YP_010769433.1">
    <property type="nucleotide sequence ID" value="NC_073973.1"/>
</dbReference>
<organism evidence="8 9">
    <name type="scientific">ssRNA phage SRR6960799_16</name>
    <dbReference type="NCBI Taxonomy" id="2786572"/>
    <lineage>
        <taxon>Viruses</taxon>
        <taxon>Riboviria</taxon>
        <taxon>Orthornavirae</taxon>
        <taxon>Lenarviricota</taxon>
        <taxon>Leviviricetes</taxon>
        <taxon>Norzivirales</taxon>
        <taxon>Fiersviridae</taxon>
        <taxon>Keghovirus</taxon>
        <taxon>Keghovirus borborovivens</taxon>
    </lineage>
</organism>
<evidence type="ECO:0000256" key="5">
    <source>
        <dbReference type="ARBA" id="ARBA00023104"/>
    </source>
</evidence>
<comment type="subcellular location">
    <subcellularLocation>
        <location evidence="1">Virion</location>
    </subcellularLocation>
</comment>
<dbReference type="GeneID" id="80398450"/>
<keyword evidence="9" id="KW-1185">Reference proteome</keyword>
<reference evidence="8" key="1">
    <citation type="submission" date="2020-09" db="EMBL/GenBank/DDBJ databases">
        <title>Leviviricetes taxonomy.</title>
        <authorList>
            <person name="Stockdale S.R."/>
            <person name="Callanan J."/>
            <person name="Adriaenssens E.M."/>
            <person name="Kuhn J.H."/>
            <person name="Rumnieks J."/>
            <person name="Shkoporov A."/>
            <person name="Draper L.A."/>
            <person name="Ross P."/>
            <person name="Hill C."/>
        </authorList>
    </citation>
    <scope>NUCLEOTIDE SEQUENCE</scope>
</reference>
<keyword evidence="5" id="KW-1175">Viral attachment to host cell pilus</keyword>
<dbReference type="KEGG" id="vg:80398450"/>
<dbReference type="EMBL" id="BK014054">
    <property type="protein sequence ID" value="DAD52271.1"/>
    <property type="molecule type" value="Genomic_RNA"/>
</dbReference>
<dbReference type="InterPro" id="IPR005563">
    <property type="entry name" value="A_protein"/>
</dbReference>
<accession>A0A8S5L4I6</accession>
<evidence type="ECO:0000256" key="3">
    <source>
        <dbReference type="ARBA" id="ARBA00022804"/>
    </source>
</evidence>
<evidence type="ECO:0000256" key="7">
    <source>
        <dbReference type="ARBA" id="ARBA00035110"/>
    </source>
</evidence>
<name>A0A8S5L4I6_9VIRU</name>
<evidence type="ECO:0000313" key="9">
    <source>
        <dbReference type="Proteomes" id="UP000681395"/>
    </source>
</evidence>
<keyword evidence="6" id="KW-1160">Virus entry into host cell</keyword>